<sequence>MAPRADHLVLHETDEADNHTAVFIYSEPSDSSKLSPARVDISPTFKPPSSWSKDGLIALLCDVFLPSGFPDSVTTDYLPYQIYDSLQAFCSSIAGLLSSRAVLQGIGVGNVDASPTNALLLQILQDTSGRIATILFAHRVGTALEPECKTYRLAADVFNDIAMIMDCLSPMVPAGTMRVSVLSTAGVLRALCGVAGGSSKASLSAHFAKWGNLAELNAKDSSQETIISLVGMLVGSVIVSHITGFKMTWAALLFLLASHLSLNYAAVRSVEMTSLNRQRASMVFSAIIESDNYGTKKKVTNLPIPTPAQIALNERILAKGSPFFWSSQRHPERQSLGTAEMGVSLAEFFARSHAVATSTSTNSESGSDKDKDRANAIATNTSRAFHTTLPLKALKTLFEKEEYLLYLTNQSKSQSQPSKWHASILLTPSATTKTQLKAWCHALIVARALIEPEPTSTRSSTRTQSPDSTTERESTNDESTKKPDTVFGYISETLTKLNEDGRFEGYLSALRGRGWDVDVSALEVRAGRRVLIEFG</sequence>
<protein>
    <recommendedName>
        <fullName evidence="11">DUF647 domain-containing protein</fullName>
    </recommendedName>
</protein>
<keyword evidence="4" id="KW-1133">Transmembrane helix</keyword>
<dbReference type="RefSeq" id="XP_056492688.1">
    <property type="nucleotide sequence ID" value="XM_056626893.1"/>
</dbReference>
<keyword evidence="3" id="KW-0812">Transmembrane</keyword>
<name>A0A9X0BD62_9EURO</name>
<evidence type="ECO:0000313" key="9">
    <source>
        <dbReference type="EMBL" id="KAJ5408373.1"/>
    </source>
</evidence>
<comment type="caution">
    <text evidence="9">The sequence shown here is derived from an EMBL/GenBank/DDBJ whole genome shotgun (WGS) entry which is preliminary data.</text>
</comment>
<dbReference type="Pfam" id="PF04884">
    <property type="entry name" value="UVB_sens_prot"/>
    <property type="match status" value="1"/>
</dbReference>
<evidence type="ECO:0000256" key="4">
    <source>
        <dbReference type="ARBA" id="ARBA00022989"/>
    </source>
</evidence>
<evidence type="ECO:0000256" key="2">
    <source>
        <dbReference type="ARBA" id="ARBA00007558"/>
    </source>
</evidence>
<evidence type="ECO:0000256" key="3">
    <source>
        <dbReference type="ARBA" id="ARBA00022692"/>
    </source>
</evidence>
<proteinExistence type="inferred from homology"/>
<evidence type="ECO:0000256" key="1">
    <source>
        <dbReference type="ARBA" id="ARBA00004370"/>
    </source>
</evidence>
<dbReference type="Pfam" id="PF24160">
    <property type="entry name" value="UVB_sens_C"/>
    <property type="match status" value="1"/>
</dbReference>
<feature type="region of interest" description="Disordered" evidence="6">
    <location>
        <begin position="453"/>
        <end position="484"/>
    </location>
</feature>
<feature type="compositionally biased region" description="Basic and acidic residues" evidence="6">
    <location>
        <begin position="469"/>
        <end position="484"/>
    </location>
</feature>
<reference evidence="9" key="1">
    <citation type="submission" date="2022-12" db="EMBL/GenBank/DDBJ databases">
        <authorList>
            <person name="Petersen C."/>
        </authorList>
    </citation>
    <scope>NUCLEOTIDE SEQUENCE</scope>
    <source>
        <strain evidence="9">IBT 29677</strain>
    </source>
</reference>
<dbReference type="OrthoDB" id="364779at2759"/>
<keyword evidence="10" id="KW-1185">Reference proteome</keyword>
<feature type="compositionally biased region" description="Low complexity" evidence="6">
    <location>
        <begin position="454"/>
        <end position="468"/>
    </location>
</feature>
<evidence type="ECO:0000259" key="8">
    <source>
        <dbReference type="Pfam" id="PF24160"/>
    </source>
</evidence>
<keyword evidence="5" id="KW-0472">Membrane</keyword>
<reference evidence="9" key="2">
    <citation type="journal article" date="2023" name="IMA Fungus">
        <title>Comparative genomic study of the Penicillium genus elucidates a diverse pangenome and 15 lateral gene transfer events.</title>
        <authorList>
            <person name="Petersen C."/>
            <person name="Sorensen T."/>
            <person name="Nielsen M.R."/>
            <person name="Sondergaard T.E."/>
            <person name="Sorensen J.L."/>
            <person name="Fitzpatrick D.A."/>
            <person name="Frisvad J.C."/>
            <person name="Nielsen K.L."/>
        </authorList>
    </citation>
    <scope>NUCLEOTIDE SEQUENCE</scope>
    <source>
        <strain evidence="9">IBT 29677</strain>
    </source>
</reference>
<dbReference type="Proteomes" id="UP001147747">
    <property type="component" value="Unassembled WGS sequence"/>
</dbReference>
<accession>A0A9X0BD62</accession>
<dbReference type="GO" id="GO:0016020">
    <property type="term" value="C:membrane"/>
    <property type="evidence" value="ECO:0007669"/>
    <property type="project" value="UniProtKB-SubCell"/>
</dbReference>
<evidence type="ECO:0000259" key="7">
    <source>
        <dbReference type="Pfam" id="PF04884"/>
    </source>
</evidence>
<evidence type="ECO:0000313" key="10">
    <source>
        <dbReference type="Proteomes" id="UP001147747"/>
    </source>
</evidence>
<dbReference type="InterPro" id="IPR055412">
    <property type="entry name" value="UVB_sens_C"/>
</dbReference>
<dbReference type="EMBL" id="JAPZBU010000004">
    <property type="protein sequence ID" value="KAJ5408373.1"/>
    <property type="molecule type" value="Genomic_DNA"/>
</dbReference>
<dbReference type="GeneID" id="81365873"/>
<dbReference type="PANTHER" id="PTHR12770:SF31">
    <property type="entry name" value="RUS FAMILY MEMBER 1"/>
    <property type="match status" value="1"/>
</dbReference>
<evidence type="ECO:0008006" key="11">
    <source>
        <dbReference type="Google" id="ProtNLM"/>
    </source>
</evidence>
<gene>
    <name evidence="9" type="ORF">N7509_002256</name>
</gene>
<feature type="domain" description="Root UVB sensitive protein C-terminal" evidence="8">
    <location>
        <begin position="421"/>
        <end position="524"/>
    </location>
</feature>
<dbReference type="InterPro" id="IPR054549">
    <property type="entry name" value="UVB_sens_RUS_dom"/>
</dbReference>
<comment type="similarity">
    <text evidence="2">Belongs to the RUS1 family.</text>
</comment>
<evidence type="ECO:0000256" key="6">
    <source>
        <dbReference type="SAM" id="MobiDB-lite"/>
    </source>
</evidence>
<dbReference type="InterPro" id="IPR006968">
    <property type="entry name" value="RUS_fam"/>
</dbReference>
<feature type="domain" description="Protein root UVB sensitive/RUS" evidence="7">
    <location>
        <begin position="54"/>
        <end position="290"/>
    </location>
</feature>
<comment type="subcellular location">
    <subcellularLocation>
        <location evidence="1">Membrane</location>
    </subcellularLocation>
</comment>
<dbReference type="PANTHER" id="PTHR12770">
    <property type="entry name" value="RUS1 FAMILY PROTEIN C16ORF58"/>
    <property type="match status" value="1"/>
</dbReference>
<organism evidence="9 10">
    <name type="scientific">Penicillium cosmopolitanum</name>
    <dbReference type="NCBI Taxonomy" id="1131564"/>
    <lineage>
        <taxon>Eukaryota</taxon>
        <taxon>Fungi</taxon>
        <taxon>Dikarya</taxon>
        <taxon>Ascomycota</taxon>
        <taxon>Pezizomycotina</taxon>
        <taxon>Eurotiomycetes</taxon>
        <taxon>Eurotiomycetidae</taxon>
        <taxon>Eurotiales</taxon>
        <taxon>Aspergillaceae</taxon>
        <taxon>Penicillium</taxon>
    </lineage>
</organism>
<dbReference type="AlphaFoldDB" id="A0A9X0BD62"/>
<evidence type="ECO:0000256" key="5">
    <source>
        <dbReference type="ARBA" id="ARBA00023136"/>
    </source>
</evidence>